<reference evidence="5 6" key="1">
    <citation type="journal article" date="2020" name="Microorganisms">
        <title>Osmotic Adaptation and Compatible Solute Biosynthesis of Phototrophic Bacteria as Revealed from Genome Analyses.</title>
        <authorList>
            <person name="Imhoff J.F."/>
            <person name="Rahn T."/>
            <person name="Kunzel S."/>
            <person name="Keller A."/>
            <person name="Neulinger S.C."/>
        </authorList>
    </citation>
    <scope>NUCLEOTIDE SEQUENCE [LARGE SCALE GENOMIC DNA]</scope>
    <source>
        <strain evidence="5 6">DSM 21303</strain>
    </source>
</reference>
<dbReference type="InterPro" id="IPR051840">
    <property type="entry name" value="NifX/NifY_domain"/>
</dbReference>
<dbReference type="InterPro" id="IPR036105">
    <property type="entry name" value="DiNase_FeMo-co_biosyn_sf"/>
</dbReference>
<name>A0A9X0WEP5_9GAMM</name>
<proteinExistence type="inferred from homology"/>
<evidence type="ECO:0000313" key="6">
    <source>
        <dbReference type="Proteomes" id="UP001138802"/>
    </source>
</evidence>
<dbReference type="PANTHER" id="PTHR33937">
    <property type="entry name" value="IRON-MOLYBDENUM PROTEIN-RELATED-RELATED"/>
    <property type="match status" value="1"/>
</dbReference>
<dbReference type="InterPro" id="IPR003731">
    <property type="entry name" value="Di-Nase_FeMo-co_biosynth"/>
</dbReference>
<gene>
    <name evidence="5" type="primary">nifX</name>
    <name evidence="5" type="ORF">CKO25_00470</name>
</gene>
<protein>
    <submittedName>
        <fullName evidence="5">Nitrogen fixation protein NifX</fullName>
    </submittedName>
</protein>
<dbReference type="InterPro" id="IPR013480">
    <property type="entry name" value="NifX"/>
</dbReference>
<dbReference type="CDD" id="cd00853">
    <property type="entry name" value="NifX"/>
    <property type="match status" value="1"/>
</dbReference>
<evidence type="ECO:0000256" key="2">
    <source>
        <dbReference type="ARBA" id="ARBA00023231"/>
    </source>
</evidence>
<dbReference type="GO" id="GO:0009399">
    <property type="term" value="P:nitrogen fixation"/>
    <property type="evidence" value="ECO:0007669"/>
    <property type="project" value="InterPro"/>
</dbReference>
<feature type="domain" description="Dinitrogenase iron-molybdenum cofactor N-terminal" evidence="4">
    <location>
        <begin position="6"/>
        <end position="86"/>
    </location>
</feature>
<dbReference type="Gene3D" id="3.30.420.130">
    <property type="entry name" value="Dinitrogenase iron-molybdenum cofactor biosynthesis domain"/>
    <property type="match status" value="1"/>
</dbReference>
<feature type="domain" description="Dinitrogenase iron-molybdenum cofactor biosynthesis" evidence="3">
    <location>
        <begin position="112"/>
        <end position="203"/>
    </location>
</feature>
<sequence length="235" mass="25222">MPHDTLSDEIALRIGLAARHLPDRDPARLLRVLADCTGLPPSAAALERLRIKDLKQAADGELADLDPDLLKSLLAYLKGEAGHDLAPAPPIEPYREGEMPGSIRVACASNGGDDLDGHFGAARRFLIYQVSAREARLIAVRETDEADTSEDKNAARTALIRDCQVLYVASIGGPAAAKVVKADIHPIKDAQGGSVQTRLQALQRVLSEKTPPWLAKVMGQDAEARVRFARSVDAA</sequence>
<comment type="caution">
    <text evidence="5">The sequence shown here is derived from an EMBL/GenBank/DDBJ whole genome shotgun (WGS) entry which is preliminary data.</text>
</comment>
<evidence type="ECO:0000259" key="4">
    <source>
        <dbReference type="Pfam" id="PF16844"/>
    </source>
</evidence>
<evidence type="ECO:0000256" key="1">
    <source>
        <dbReference type="ARBA" id="ARBA00010285"/>
    </source>
</evidence>
<organism evidence="5 6">
    <name type="scientific">Thiocapsa imhoffii</name>
    <dbReference type="NCBI Taxonomy" id="382777"/>
    <lineage>
        <taxon>Bacteria</taxon>
        <taxon>Pseudomonadati</taxon>
        <taxon>Pseudomonadota</taxon>
        <taxon>Gammaproteobacteria</taxon>
        <taxon>Chromatiales</taxon>
        <taxon>Chromatiaceae</taxon>
        <taxon>Thiocapsa</taxon>
    </lineage>
</organism>
<keyword evidence="2" id="KW-0535">Nitrogen fixation</keyword>
<evidence type="ECO:0000313" key="5">
    <source>
        <dbReference type="EMBL" id="MBK1643151.1"/>
    </source>
</evidence>
<keyword evidence="6" id="KW-1185">Reference proteome</keyword>
<accession>A0A9X0WEP5</accession>
<dbReference type="NCBIfam" id="TIGR02663">
    <property type="entry name" value="nifX"/>
    <property type="match status" value="1"/>
</dbReference>
<dbReference type="EMBL" id="NRSD01000001">
    <property type="protein sequence ID" value="MBK1643151.1"/>
    <property type="molecule type" value="Genomic_DNA"/>
</dbReference>
<dbReference type="RefSeq" id="WP_200385951.1">
    <property type="nucleotide sequence ID" value="NZ_NRSD01000001.1"/>
</dbReference>
<dbReference type="Gene3D" id="1.10.150.590">
    <property type="entry name" value="Dinitrogenase iron-molybdenum cofactor, N-terminal"/>
    <property type="match status" value="1"/>
</dbReference>
<dbReference type="SUPFAM" id="SSF53146">
    <property type="entry name" value="Nitrogenase accessory factor-like"/>
    <property type="match status" value="1"/>
</dbReference>
<dbReference type="Proteomes" id="UP001138802">
    <property type="component" value="Unassembled WGS sequence"/>
</dbReference>
<dbReference type="AlphaFoldDB" id="A0A9X0WEP5"/>
<dbReference type="GO" id="GO:0051540">
    <property type="term" value="F:metal cluster binding"/>
    <property type="evidence" value="ECO:0007669"/>
    <property type="project" value="InterPro"/>
</dbReference>
<dbReference type="InterPro" id="IPR031763">
    <property type="entry name" value="NafY_N"/>
</dbReference>
<evidence type="ECO:0000259" key="3">
    <source>
        <dbReference type="Pfam" id="PF02579"/>
    </source>
</evidence>
<comment type="similarity">
    <text evidence="1">Belongs to the NifX/NifY family.</text>
</comment>
<dbReference type="Pfam" id="PF02579">
    <property type="entry name" value="Nitro_FeMo-Co"/>
    <property type="match status" value="1"/>
</dbReference>
<dbReference type="InterPro" id="IPR038127">
    <property type="entry name" value="NafY_N_sf"/>
</dbReference>
<dbReference type="PANTHER" id="PTHR33937:SF1">
    <property type="entry name" value="IRON-MOLIBDENUM COFACTOR PROCESSING PROTEIN"/>
    <property type="match status" value="1"/>
</dbReference>
<dbReference type="Pfam" id="PF16844">
    <property type="entry name" value="DIMCO_N"/>
    <property type="match status" value="1"/>
</dbReference>
<dbReference type="InterPro" id="IPR034169">
    <property type="entry name" value="NifX-like"/>
</dbReference>